<evidence type="ECO:0000256" key="1">
    <source>
        <dbReference type="ARBA" id="ARBA00007447"/>
    </source>
</evidence>
<evidence type="ECO:0000256" key="3">
    <source>
        <dbReference type="PIRSR" id="PIRSR601461-1"/>
    </source>
</evidence>
<feature type="compositionally biased region" description="Acidic residues" evidence="6">
    <location>
        <begin position="405"/>
        <end position="421"/>
    </location>
</feature>
<feature type="active site" evidence="3">
    <location>
        <position position="70"/>
    </location>
</feature>
<feature type="domain" description="Peptidase A1" evidence="8">
    <location>
        <begin position="54"/>
        <end position="385"/>
    </location>
</feature>
<dbReference type="GO" id="GO:0004190">
    <property type="term" value="F:aspartic-type endopeptidase activity"/>
    <property type="evidence" value="ECO:0007669"/>
    <property type="project" value="UniProtKB-KW"/>
</dbReference>
<evidence type="ECO:0000256" key="4">
    <source>
        <dbReference type="PIRSR" id="PIRSR601461-2"/>
    </source>
</evidence>
<evidence type="ECO:0000256" key="6">
    <source>
        <dbReference type="SAM" id="MobiDB-lite"/>
    </source>
</evidence>
<dbReference type="PANTHER" id="PTHR47966:SF57">
    <property type="entry name" value="PEPTIDASE A1 DOMAIN-CONTAINING PROTEIN"/>
    <property type="match status" value="1"/>
</dbReference>
<dbReference type="PROSITE" id="PS00141">
    <property type="entry name" value="ASP_PROTEASE"/>
    <property type="match status" value="2"/>
</dbReference>
<evidence type="ECO:0000256" key="7">
    <source>
        <dbReference type="SAM" id="SignalP"/>
    </source>
</evidence>
<dbReference type="GO" id="GO:0006508">
    <property type="term" value="P:proteolysis"/>
    <property type="evidence" value="ECO:0007669"/>
    <property type="project" value="UniProtKB-KW"/>
</dbReference>
<dbReference type="PANTHER" id="PTHR47966">
    <property type="entry name" value="BETA-SITE APP-CLEAVING ENZYME, ISOFORM A-RELATED"/>
    <property type="match status" value="1"/>
</dbReference>
<keyword evidence="7" id="KW-0732">Signal</keyword>
<evidence type="ECO:0000313" key="9">
    <source>
        <dbReference type="EMBL" id="KAJ7702327.1"/>
    </source>
</evidence>
<dbReference type="InterPro" id="IPR034164">
    <property type="entry name" value="Pepsin-like_dom"/>
</dbReference>
<evidence type="ECO:0000256" key="2">
    <source>
        <dbReference type="ARBA" id="ARBA00022750"/>
    </source>
</evidence>
<dbReference type="AlphaFoldDB" id="A0AAD7DXV5"/>
<feature type="disulfide bond" evidence="4">
    <location>
        <begin position="83"/>
        <end position="88"/>
    </location>
</feature>
<dbReference type="InterPro" id="IPR033121">
    <property type="entry name" value="PEPTIDASE_A1"/>
</dbReference>
<comment type="similarity">
    <text evidence="1 5">Belongs to the peptidase A1 family.</text>
</comment>
<keyword evidence="5" id="KW-0378">Hydrolase</keyword>
<dbReference type="CDD" id="cd05471">
    <property type="entry name" value="pepsin_like"/>
    <property type="match status" value="1"/>
</dbReference>
<comment type="caution">
    <text evidence="9">The sequence shown here is derived from an EMBL/GenBank/DDBJ whole genome shotgun (WGS) entry which is preliminary data.</text>
</comment>
<feature type="region of interest" description="Disordered" evidence="6">
    <location>
        <begin position="398"/>
        <end position="421"/>
    </location>
</feature>
<evidence type="ECO:0000256" key="5">
    <source>
        <dbReference type="RuleBase" id="RU000454"/>
    </source>
</evidence>
<dbReference type="InterPro" id="IPR021109">
    <property type="entry name" value="Peptidase_aspartic_dom_sf"/>
</dbReference>
<dbReference type="EMBL" id="JARKIE010000015">
    <property type="protein sequence ID" value="KAJ7702327.1"/>
    <property type="molecule type" value="Genomic_DNA"/>
</dbReference>
<dbReference type="PRINTS" id="PR00792">
    <property type="entry name" value="PEPSIN"/>
</dbReference>
<keyword evidence="2 5" id="KW-0064">Aspartyl protease</keyword>
<dbReference type="InterPro" id="IPR001969">
    <property type="entry name" value="Aspartic_peptidase_AS"/>
</dbReference>
<accession>A0AAD7DXV5</accession>
<reference evidence="9" key="1">
    <citation type="submission" date="2023-03" db="EMBL/GenBank/DDBJ databases">
        <title>Massive genome expansion in bonnet fungi (Mycena s.s.) driven by repeated elements and novel gene families across ecological guilds.</title>
        <authorList>
            <consortium name="Lawrence Berkeley National Laboratory"/>
            <person name="Harder C.B."/>
            <person name="Miyauchi S."/>
            <person name="Viragh M."/>
            <person name="Kuo A."/>
            <person name="Thoen E."/>
            <person name="Andreopoulos B."/>
            <person name="Lu D."/>
            <person name="Skrede I."/>
            <person name="Drula E."/>
            <person name="Henrissat B."/>
            <person name="Morin E."/>
            <person name="Kohler A."/>
            <person name="Barry K."/>
            <person name="LaButti K."/>
            <person name="Morin E."/>
            <person name="Salamov A."/>
            <person name="Lipzen A."/>
            <person name="Mereny Z."/>
            <person name="Hegedus B."/>
            <person name="Baldrian P."/>
            <person name="Stursova M."/>
            <person name="Weitz H."/>
            <person name="Taylor A."/>
            <person name="Grigoriev I.V."/>
            <person name="Nagy L.G."/>
            <person name="Martin F."/>
            <person name="Kauserud H."/>
        </authorList>
    </citation>
    <scope>NUCLEOTIDE SEQUENCE</scope>
    <source>
        <strain evidence="9">CBHHK067</strain>
    </source>
</reference>
<dbReference type="Gene3D" id="2.40.70.10">
    <property type="entry name" value="Acid Proteases"/>
    <property type="match status" value="2"/>
</dbReference>
<evidence type="ECO:0000259" key="8">
    <source>
        <dbReference type="PROSITE" id="PS51767"/>
    </source>
</evidence>
<keyword evidence="10" id="KW-1185">Reference proteome</keyword>
<gene>
    <name evidence="9" type="ORF">B0H17DRAFT_1194824</name>
</gene>
<proteinExistence type="inferred from homology"/>
<feature type="chain" id="PRO_5042085713" evidence="7">
    <location>
        <begin position="19"/>
        <end position="574"/>
    </location>
</feature>
<dbReference type="InterPro" id="IPR001461">
    <property type="entry name" value="Aspartic_peptidase_A1"/>
</dbReference>
<sequence length="574" mass="61185">MFPTALPGLVFLFAAVSAQQFGFTLPLTRGPGRIPRLGQAVNNIPLTNSQQYTYIVQAAIGQQIFQFVLDTGSSDLWVVSSQCSNQDCRTVPRFSPSLSTTLSQTGLLFELDYLVGKVHGEIAFDTVALGPYQVQSQIFATVDETANLGLASTATSGILGFCFPDTAAIPATTGATLLQNLMSFFDDPARRFFAFHLSRNSGSGSNDPNASFSLGSLDPAFAPDPNFIAMSPVLRTGTAYDYWKLPLLRFTFNGQPFTLSASRVPGALTAIVVLDSGTTLILGPTADVDALYALFGPAARNDPSAGYQIRCTYAALLGVVLGDPPREYLLHPADVSWAEGAAGGWCTGGIQPNDNVNAADWLFGDVFLRNVYAVHYTDPPVIGLVPLTEAGPALDEFRNERGPDVDDGGADADADDADTVADDGWDTSTGYVKRWEHIASGAGARVFGAVAGGIGFVVGGPPLCKWLSLSSAPPTSPASRLFLHVLPLYITLPPITVTHIKHAISDPRFFDPVWMVAVAPTSPSWTRLHKHKHKPPESDKTRLLLELSPRPGCSVSEVAAPHASLKGRPHCIKA</sequence>
<dbReference type="PROSITE" id="PS51767">
    <property type="entry name" value="PEPTIDASE_A1"/>
    <property type="match status" value="1"/>
</dbReference>
<organism evidence="9 10">
    <name type="scientific">Mycena rosella</name>
    <name type="common">Pink bonnet</name>
    <name type="synonym">Agaricus rosellus</name>
    <dbReference type="NCBI Taxonomy" id="1033263"/>
    <lineage>
        <taxon>Eukaryota</taxon>
        <taxon>Fungi</taxon>
        <taxon>Dikarya</taxon>
        <taxon>Basidiomycota</taxon>
        <taxon>Agaricomycotina</taxon>
        <taxon>Agaricomycetes</taxon>
        <taxon>Agaricomycetidae</taxon>
        <taxon>Agaricales</taxon>
        <taxon>Marasmiineae</taxon>
        <taxon>Mycenaceae</taxon>
        <taxon>Mycena</taxon>
    </lineage>
</organism>
<dbReference type="SUPFAM" id="SSF50630">
    <property type="entry name" value="Acid proteases"/>
    <property type="match status" value="1"/>
</dbReference>
<keyword evidence="5" id="KW-0645">Protease</keyword>
<keyword evidence="4" id="KW-1015">Disulfide bond</keyword>
<feature type="active site" evidence="3">
    <location>
        <position position="275"/>
    </location>
</feature>
<evidence type="ECO:0000313" key="10">
    <source>
        <dbReference type="Proteomes" id="UP001221757"/>
    </source>
</evidence>
<feature type="signal peptide" evidence="7">
    <location>
        <begin position="1"/>
        <end position="18"/>
    </location>
</feature>
<dbReference type="Proteomes" id="UP001221757">
    <property type="component" value="Unassembled WGS sequence"/>
</dbReference>
<name>A0AAD7DXV5_MYCRO</name>
<dbReference type="Pfam" id="PF00026">
    <property type="entry name" value="Asp"/>
    <property type="match status" value="1"/>
</dbReference>
<protein>
    <submittedName>
        <fullName evidence="9">Aspartic peptidase domain-containing protein</fullName>
    </submittedName>
</protein>